<keyword evidence="1" id="KW-0233">DNA recombination</keyword>
<dbReference type="Proteomes" id="UP000807371">
    <property type="component" value="Unassembled WGS sequence"/>
</dbReference>
<protein>
    <recommendedName>
        <fullName evidence="4">Integrase</fullName>
    </recommendedName>
</protein>
<sequence length="400" mass="44232">MAESGLPISPGIPLDTPITGLLDGTPWRTTPVDYHEAPQLARLLSTACFIVIAYLSGARPGEVLSLRRDCLHKDPDTGLWLMGGRYYKGAVDADGNKLPQGEERADPWVVVAPVATAVKVLQRLHASELLFPTYIDNYRRSTARLGTARDVQTAAEDITDFTQWINAYCAHGDRADTIPEDRHSTLAPSRFRRTLAWFIRRRPRGLVAAAIQYGHVHVQMLQGYAGSYASGFPDQYAFEDWLYRMETGAEDQRALAAGEHVSGPAADAYRHRVTAAHRTFAGRVLTSAGQSRDLLGNPLLQIHHGRGMTCVLNPATAACQLRGTADDPLVTPDIDDCRPNCRCLARTDRDIAHVEQQVAELEETVSDPLAPPIRHARDQHELARLQAILDAHYKSRKPTR</sequence>
<evidence type="ECO:0008006" key="4">
    <source>
        <dbReference type="Google" id="ProtNLM"/>
    </source>
</evidence>
<dbReference type="EMBL" id="JACYXC010000001">
    <property type="protein sequence ID" value="MBH5336296.1"/>
    <property type="molecule type" value="Genomic_DNA"/>
</dbReference>
<dbReference type="SUPFAM" id="SSF56349">
    <property type="entry name" value="DNA breaking-rejoining enzymes"/>
    <property type="match status" value="1"/>
</dbReference>
<keyword evidence="3" id="KW-1185">Reference proteome</keyword>
<dbReference type="InterPro" id="IPR011010">
    <property type="entry name" value="DNA_brk_join_enz"/>
</dbReference>
<dbReference type="InterPro" id="IPR013762">
    <property type="entry name" value="Integrase-like_cat_sf"/>
</dbReference>
<dbReference type="Gene3D" id="1.10.443.10">
    <property type="entry name" value="Intergrase catalytic core"/>
    <property type="match status" value="1"/>
</dbReference>
<reference evidence="2 3" key="1">
    <citation type="submission" date="2020-09" db="EMBL/GenBank/DDBJ databases">
        <title>Biosynthesis of the nuclear factor of activated T cells inhibitor NFAT-133 and its congeners in Streptomyces pactum.</title>
        <authorList>
            <person name="Zhou W."/>
            <person name="Posri P."/>
            <person name="Abugrain M.E."/>
            <person name="Weisberg A.J."/>
            <person name="Chang J.H."/>
            <person name="Mahmud T."/>
        </authorList>
    </citation>
    <scope>NUCLEOTIDE SEQUENCE [LARGE SCALE GENOMIC DNA]</scope>
    <source>
        <strain evidence="2 3">ATCC 27456</strain>
    </source>
</reference>
<comment type="caution">
    <text evidence="2">The sequence shown here is derived from an EMBL/GenBank/DDBJ whole genome shotgun (WGS) entry which is preliminary data.</text>
</comment>
<proteinExistence type="predicted"/>
<name>A0ABS0NM82_9ACTN</name>
<accession>A0ABS0NM82</accession>
<organism evidence="2 3">
    <name type="scientific">Streptomyces pactum</name>
    <dbReference type="NCBI Taxonomy" id="68249"/>
    <lineage>
        <taxon>Bacteria</taxon>
        <taxon>Bacillati</taxon>
        <taxon>Actinomycetota</taxon>
        <taxon>Actinomycetes</taxon>
        <taxon>Kitasatosporales</taxon>
        <taxon>Streptomycetaceae</taxon>
        <taxon>Streptomyces</taxon>
    </lineage>
</organism>
<gene>
    <name evidence="2" type="ORF">IHE55_16540</name>
</gene>
<evidence type="ECO:0000313" key="3">
    <source>
        <dbReference type="Proteomes" id="UP000807371"/>
    </source>
</evidence>
<evidence type="ECO:0000256" key="1">
    <source>
        <dbReference type="ARBA" id="ARBA00023172"/>
    </source>
</evidence>
<evidence type="ECO:0000313" key="2">
    <source>
        <dbReference type="EMBL" id="MBH5336296.1"/>
    </source>
</evidence>